<accession>A0AAN8S8U3</accession>
<proteinExistence type="predicted"/>
<evidence type="ECO:0000313" key="2">
    <source>
        <dbReference type="Proteomes" id="UP001372834"/>
    </source>
</evidence>
<organism evidence="1 2">
    <name type="scientific">Polyplax serrata</name>
    <name type="common">Common mouse louse</name>
    <dbReference type="NCBI Taxonomy" id="468196"/>
    <lineage>
        <taxon>Eukaryota</taxon>
        <taxon>Metazoa</taxon>
        <taxon>Ecdysozoa</taxon>
        <taxon>Arthropoda</taxon>
        <taxon>Hexapoda</taxon>
        <taxon>Insecta</taxon>
        <taxon>Pterygota</taxon>
        <taxon>Neoptera</taxon>
        <taxon>Paraneoptera</taxon>
        <taxon>Psocodea</taxon>
        <taxon>Troctomorpha</taxon>
        <taxon>Phthiraptera</taxon>
        <taxon>Anoplura</taxon>
        <taxon>Polyplacidae</taxon>
        <taxon>Polyplax</taxon>
    </lineage>
</organism>
<name>A0AAN8S8U3_POLSC</name>
<gene>
    <name evidence="1" type="ORF">RUM43_005913</name>
</gene>
<comment type="caution">
    <text evidence="1">The sequence shown here is derived from an EMBL/GenBank/DDBJ whole genome shotgun (WGS) entry which is preliminary data.</text>
</comment>
<sequence>MQLLSHGTERFFWVSCPYDCCLDEAGTIRSLPELKCTEDVKDLARRLLVVEPTERLRSLTALKRTALFMGFNFETVLEKVVDLKNLTISNEEP</sequence>
<reference evidence="1 2" key="1">
    <citation type="submission" date="2023-10" db="EMBL/GenBank/DDBJ databases">
        <title>Genomes of two closely related lineages of the louse Polyplax serrata with different host specificities.</title>
        <authorList>
            <person name="Martinu J."/>
            <person name="Tarabai H."/>
            <person name="Stefka J."/>
            <person name="Hypsa V."/>
        </authorList>
    </citation>
    <scope>NUCLEOTIDE SEQUENCE [LARGE SCALE GENOMIC DNA]</scope>
    <source>
        <strain evidence="1">HR10_N</strain>
    </source>
</reference>
<dbReference type="AlphaFoldDB" id="A0AAN8S8U3"/>
<dbReference type="EMBL" id="JAWJWE010000037">
    <property type="protein sequence ID" value="KAK6625614.1"/>
    <property type="molecule type" value="Genomic_DNA"/>
</dbReference>
<dbReference type="Proteomes" id="UP001372834">
    <property type="component" value="Unassembled WGS sequence"/>
</dbReference>
<protein>
    <submittedName>
        <fullName evidence="1">Uncharacterized protein</fullName>
    </submittedName>
</protein>
<evidence type="ECO:0000313" key="1">
    <source>
        <dbReference type="EMBL" id="KAK6625614.1"/>
    </source>
</evidence>